<feature type="transmembrane region" description="Helical" evidence="4">
    <location>
        <begin position="342"/>
        <end position="361"/>
    </location>
</feature>
<evidence type="ECO:0000256" key="3">
    <source>
        <dbReference type="ARBA" id="ARBA00023136"/>
    </source>
</evidence>
<dbReference type="PANTHER" id="PTHR23121">
    <property type="entry name" value="SODIUM-DEPENDENT GLUCOSE TRANSPORTER 1"/>
    <property type="match status" value="1"/>
</dbReference>
<protein>
    <submittedName>
        <fullName evidence="5">Uncharacterized protein</fullName>
    </submittedName>
</protein>
<dbReference type="InterPro" id="IPR011701">
    <property type="entry name" value="MFS"/>
</dbReference>
<sequence length="513" mass="57162">MKMEKEKVIVSDTEAGSSSGRKPILNRLKTDKTFRKKFILTVWTFLAFLAYGLTSGQAGPSFPDLQLIINEDLATASWLNTACAVGFVAGSLIWGIICDRFDRVLVLFFTTLGAAITNGAVPWCSSFPLMIVMRALSCFFPCGLEIAGSTLILTMWEKDGAPYNQAVHFAFALGGIISPQIISPFLAPTALDSSNDAFNISRANRTDNISYVTLNDYLSNEDLYNGTNRGFVATSFNGQITYVHYGYLITSSMVLLCSIPLLVSFFKQKDTLAVSTKKNTIISKDTYARKVPLKLKIPLLMLLCLILHSYMGVEITYATYLMTFCLRHLKWSKADGSTASSLYWIGFCFGRFMGIFMAGFFQSTTLMLSFCIMIILSFFGLLLGSLFYVQPLVCVFIAVVGFAFSPIFPSVFSWTEERFFPVSGRVASLFMLSSSTGMAIVPIYLGYMMEHYNAISFVYVMIGLSTFCLFICIVTLLFAKIFIPEWHTSIEVHVDDGINYTVTQEMECLNKIK</sequence>
<feature type="transmembrane region" description="Helical" evidence="4">
    <location>
        <begin position="368"/>
        <end position="389"/>
    </location>
</feature>
<dbReference type="InterPro" id="IPR036259">
    <property type="entry name" value="MFS_trans_sf"/>
</dbReference>
<feature type="transmembrane region" description="Helical" evidence="4">
    <location>
        <begin position="166"/>
        <end position="187"/>
    </location>
</feature>
<gene>
    <name evidence="5" type="ORF">ACJMK2_023131</name>
</gene>
<keyword evidence="1 4" id="KW-0812">Transmembrane</keyword>
<accession>A0ABD3T386</accession>
<dbReference type="EMBL" id="JBJQND010000019">
    <property type="protein sequence ID" value="KAL3831379.1"/>
    <property type="molecule type" value="Genomic_DNA"/>
</dbReference>
<evidence type="ECO:0000256" key="2">
    <source>
        <dbReference type="ARBA" id="ARBA00022989"/>
    </source>
</evidence>
<evidence type="ECO:0000313" key="5">
    <source>
        <dbReference type="EMBL" id="KAL3831379.1"/>
    </source>
</evidence>
<comment type="caution">
    <text evidence="5">The sequence shown here is derived from an EMBL/GenBank/DDBJ whole genome shotgun (WGS) entry which is preliminary data.</text>
</comment>
<evidence type="ECO:0000313" key="6">
    <source>
        <dbReference type="Proteomes" id="UP001634394"/>
    </source>
</evidence>
<keyword evidence="6" id="KW-1185">Reference proteome</keyword>
<dbReference type="SUPFAM" id="SSF103473">
    <property type="entry name" value="MFS general substrate transporter"/>
    <property type="match status" value="1"/>
</dbReference>
<reference evidence="5 6" key="1">
    <citation type="submission" date="2024-11" db="EMBL/GenBank/DDBJ databases">
        <title>Chromosome-level genome assembly of the freshwater bivalve Anodonta woodiana.</title>
        <authorList>
            <person name="Chen X."/>
        </authorList>
    </citation>
    <scope>NUCLEOTIDE SEQUENCE [LARGE SCALE GENOMIC DNA]</scope>
    <source>
        <strain evidence="5">MN2024</strain>
        <tissue evidence="5">Gills</tissue>
    </source>
</reference>
<feature type="transmembrane region" description="Helical" evidence="4">
    <location>
        <begin position="299"/>
        <end position="322"/>
    </location>
</feature>
<organism evidence="5 6">
    <name type="scientific">Sinanodonta woodiana</name>
    <name type="common">Chinese pond mussel</name>
    <name type="synonym">Anodonta woodiana</name>
    <dbReference type="NCBI Taxonomy" id="1069815"/>
    <lineage>
        <taxon>Eukaryota</taxon>
        <taxon>Metazoa</taxon>
        <taxon>Spiralia</taxon>
        <taxon>Lophotrochozoa</taxon>
        <taxon>Mollusca</taxon>
        <taxon>Bivalvia</taxon>
        <taxon>Autobranchia</taxon>
        <taxon>Heteroconchia</taxon>
        <taxon>Palaeoheterodonta</taxon>
        <taxon>Unionida</taxon>
        <taxon>Unionoidea</taxon>
        <taxon>Unionidae</taxon>
        <taxon>Unioninae</taxon>
        <taxon>Sinanodonta</taxon>
    </lineage>
</organism>
<dbReference type="Pfam" id="PF07690">
    <property type="entry name" value="MFS_1"/>
    <property type="match status" value="2"/>
</dbReference>
<feature type="transmembrane region" description="Helical" evidence="4">
    <location>
        <begin position="38"/>
        <end position="58"/>
    </location>
</feature>
<proteinExistence type="predicted"/>
<dbReference type="Proteomes" id="UP001634394">
    <property type="component" value="Unassembled WGS sequence"/>
</dbReference>
<evidence type="ECO:0000256" key="4">
    <source>
        <dbReference type="SAM" id="Phobius"/>
    </source>
</evidence>
<keyword evidence="3 4" id="KW-0472">Membrane</keyword>
<feature type="transmembrane region" description="Helical" evidence="4">
    <location>
        <begin position="245"/>
        <end position="266"/>
    </location>
</feature>
<evidence type="ECO:0000256" key="1">
    <source>
        <dbReference type="ARBA" id="ARBA00022692"/>
    </source>
</evidence>
<feature type="transmembrane region" description="Helical" evidence="4">
    <location>
        <begin position="78"/>
        <end position="97"/>
    </location>
</feature>
<dbReference type="AlphaFoldDB" id="A0ABD3T386"/>
<dbReference type="Gene3D" id="1.20.1250.20">
    <property type="entry name" value="MFS general substrate transporter like domains"/>
    <property type="match status" value="2"/>
</dbReference>
<feature type="transmembrane region" description="Helical" evidence="4">
    <location>
        <begin position="104"/>
        <end position="123"/>
    </location>
</feature>
<dbReference type="PANTHER" id="PTHR23121:SF9">
    <property type="entry name" value="SODIUM-DEPENDENT GLUCOSE TRANSPORTER 1"/>
    <property type="match status" value="1"/>
</dbReference>
<feature type="transmembrane region" description="Helical" evidence="4">
    <location>
        <begin position="395"/>
        <end position="414"/>
    </location>
</feature>
<feature type="transmembrane region" description="Helical" evidence="4">
    <location>
        <begin position="426"/>
        <end position="445"/>
    </location>
</feature>
<keyword evidence="2 4" id="KW-1133">Transmembrane helix</keyword>
<feature type="transmembrane region" description="Helical" evidence="4">
    <location>
        <begin position="457"/>
        <end position="479"/>
    </location>
</feature>
<name>A0ABD3T386_SINWO</name>
<feature type="transmembrane region" description="Helical" evidence="4">
    <location>
        <begin position="129"/>
        <end position="154"/>
    </location>
</feature>